<name>A0A6A4VL67_AMPAM</name>
<evidence type="ECO:0000313" key="2">
    <source>
        <dbReference type="EMBL" id="KAF0294795.1"/>
    </source>
</evidence>
<dbReference type="EMBL" id="VIIS01001657">
    <property type="protein sequence ID" value="KAF0294795.1"/>
    <property type="molecule type" value="Genomic_DNA"/>
</dbReference>
<keyword evidence="4" id="KW-1185">Reference proteome</keyword>
<sequence>MLIVTYCCCGCPLDDGTRKIGWYMVVAGLLLATIDMFKLAILIKDPELAQTKQPPELLKHFSADEVLAAKKAALVALMVVEGTLIVFGALLICAVNCREACLGSLVLGYLALDTLVVAGQLFLLFYEPSLIYPISSPSLDEPADGQPAGRGSASFFHYCHGFFVAVQCLMQCYFCRVVLSYLCRTHCRQQRA</sequence>
<keyword evidence="1" id="KW-0812">Transmembrane</keyword>
<feature type="transmembrane region" description="Helical" evidence="1">
    <location>
        <begin position="72"/>
        <end position="94"/>
    </location>
</feature>
<reference evidence="2 4" key="1">
    <citation type="submission" date="2019-07" db="EMBL/GenBank/DDBJ databases">
        <title>Draft genome assembly of a fouling barnacle, Amphibalanus amphitrite (Darwin, 1854): The first reference genome for Thecostraca.</title>
        <authorList>
            <person name="Kim W."/>
        </authorList>
    </citation>
    <scope>NUCLEOTIDE SEQUENCE [LARGE SCALE GENOMIC DNA]</scope>
    <source>
        <strain evidence="2">SNU_AA5</strain>
        <tissue evidence="2">Soma without cirri and trophi</tissue>
    </source>
</reference>
<dbReference type="EMBL" id="VIIS01000825">
    <property type="protein sequence ID" value="KAF0304627.1"/>
    <property type="molecule type" value="Genomic_DNA"/>
</dbReference>
<feature type="transmembrane region" description="Helical" evidence="1">
    <location>
        <begin position="20"/>
        <end position="43"/>
    </location>
</feature>
<keyword evidence="1" id="KW-1133">Transmembrane helix</keyword>
<dbReference type="Proteomes" id="UP000440578">
    <property type="component" value="Unassembled WGS sequence"/>
</dbReference>
<proteinExistence type="predicted"/>
<protein>
    <recommendedName>
        <fullName evidence="5">Lysosomal-associated transmembrane protein 4A</fullName>
    </recommendedName>
</protein>
<evidence type="ECO:0008006" key="5">
    <source>
        <dbReference type="Google" id="ProtNLM"/>
    </source>
</evidence>
<feature type="transmembrane region" description="Helical" evidence="1">
    <location>
        <begin position="162"/>
        <end position="183"/>
    </location>
</feature>
<evidence type="ECO:0000313" key="3">
    <source>
        <dbReference type="EMBL" id="KAF0304627.1"/>
    </source>
</evidence>
<feature type="transmembrane region" description="Helical" evidence="1">
    <location>
        <begin position="106"/>
        <end position="126"/>
    </location>
</feature>
<evidence type="ECO:0000313" key="4">
    <source>
        <dbReference type="Proteomes" id="UP000440578"/>
    </source>
</evidence>
<gene>
    <name evidence="3" type="ORF">FJT64_002673</name>
    <name evidence="2" type="ORF">FJT64_007577</name>
</gene>
<organism evidence="2 4">
    <name type="scientific">Amphibalanus amphitrite</name>
    <name type="common">Striped barnacle</name>
    <name type="synonym">Balanus amphitrite</name>
    <dbReference type="NCBI Taxonomy" id="1232801"/>
    <lineage>
        <taxon>Eukaryota</taxon>
        <taxon>Metazoa</taxon>
        <taxon>Ecdysozoa</taxon>
        <taxon>Arthropoda</taxon>
        <taxon>Crustacea</taxon>
        <taxon>Multicrustacea</taxon>
        <taxon>Cirripedia</taxon>
        <taxon>Thoracica</taxon>
        <taxon>Thoracicalcarea</taxon>
        <taxon>Balanomorpha</taxon>
        <taxon>Balanoidea</taxon>
        <taxon>Balanidae</taxon>
        <taxon>Amphibalaninae</taxon>
        <taxon>Amphibalanus</taxon>
    </lineage>
</organism>
<dbReference type="AlphaFoldDB" id="A0A6A4VL67"/>
<keyword evidence="1" id="KW-0472">Membrane</keyword>
<evidence type="ECO:0000256" key="1">
    <source>
        <dbReference type="SAM" id="Phobius"/>
    </source>
</evidence>
<accession>A0A6A4VL67</accession>
<comment type="caution">
    <text evidence="2">The sequence shown here is derived from an EMBL/GenBank/DDBJ whole genome shotgun (WGS) entry which is preliminary data.</text>
</comment>